<dbReference type="Gene3D" id="3.30.300.30">
    <property type="match status" value="1"/>
</dbReference>
<proteinExistence type="inferred from homology"/>
<dbReference type="PROSITE" id="PS00455">
    <property type="entry name" value="AMP_BINDING"/>
    <property type="match status" value="1"/>
</dbReference>
<dbReference type="GO" id="GO:0005524">
    <property type="term" value="F:ATP binding"/>
    <property type="evidence" value="ECO:0007669"/>
    <property type="project" value="UniProtKB-KW"/>
</dbReference>
<dbReference type="NCBIfam" id="NF006134">
    <property type="entry name" value="PRK08279.1"/>
    <property type="match status" value="1"/>
</dbReference>
<dbReference type="GO" id="GO:0005324">
    <property type="term" value="F:long-chain fatty acid transmembrane transporter activity"/>
    <property type="evidence" value="ECO:0007669"/>
    <property type="project" value="TreeGrafter"/>
</dbReference>
<evidence type="ECO:0000256" key="2">
    <source>
        <dbReference type="ARBA" id="ARBA00022598"/>
    </source>
</evidence>
<dbReference type="AlphaFoldDB" id="A0A917LDS4"/>
<dbReference type="InterPro" id="IPR045851">
    <property type="entry name" value="AMP-bd_C_sf"/>
</dbReference>
<dbReference type="Pfam" id="PF00501">
    <property type="entry name" value="AMP-binding"/>
    <property type="match status" value="1"/>
</dbReference>
<dbReference type="PANTHER" id="PTHR43107:SF15">
    <property type="entry name" value="FATTY ACID TRANSPORT PROTEIN 3, ISOFORM A"/>
    <property type="match status" value="1"/>
</dbReference>
<dbReference type="InterPro" id="IPR042099">
    <property type="entry name" value="ANL_N_sf"/>
</dbReference>
<feature type="domain" description="AMP-dependent synthetase/ligase" evidence="5">
    <location>
        <begin position="59"/>
        <end position="392"/>
    </location>
</feature>
<comment type="caution">
    <text evidence="7">The sequence shown here is derived from an EMBL/GenBank/DDBJ whole genome shotgun (WGS) entry which is preliminary data.</text>
</comment>
<dbReference type="GO" id="GO:0044539">
    <property type="term" value="P:long-chain fatty acid import into cell"/>
    <property type="evidence" value="ECO:0007669"/>
    <property type="project" value="TreeGrafter"/>
</dbReference>
<dbReference type="SUPFAM" id="SSF56801">
    <property type="entry name" value="Acetyl-CoA synthetase-like"/>
    <property type="match status" value="1"/>
</dbReference>
<dbReference type="Gene3D" id="3.40.50.12780">
    <property type="entry name" value="N-terminal domain of ligase-like"/>
    <property type="match status" value="1"/>
</dbReference>
<comment type="similarity">
    <text evidence="1">Belongs to the ATP-dependent AMP-binding enzyme family.</text>
</comment>
<keyword evidence="8" id="KW-1185">Reference proteome</keyword>
<evidence type="ECO:0000313" key="8">
    <source>
        <dbReference type="Proteomes" id="UP000654257"/>
    </source>
</evidence>
<evidence type="ECO:0000256" key="3">
    <source>
        <dbReference type="ARBA" id="ARBA00022741"/>
    </source>
</evidence>
<reference evidence="7" key="2">
    <citation type="submission" date="2020-09" db="EMBL/GenBank/DDBJ databases">
        <authorList>
            <person name="Sun Q."/>
            <person name="Sedlacek I."/>
        </authorList>
    </citation>
    <scope>NUCLEOTIDE SEQUENCE</scope>
    <source>
        <strain evidence="7">CCM 7905</strain>
    </source>
</reference>
<accession>A0A917LDS4</accession>
<dbReference type="EMBL" id="BMCU01000003">
    <property type="protein sequence ID" value="GGG14812.1"/>
    <property type="molecule type" value="Genomic_DNA"/>
</dbReference>
<dbReference type="Pfam" id="PF13193">
    <property type="entry name" value="AMP-binding_C"/>
    <property type="match status" value="1"/>
</dbReference>
<dbReference type="GO" id="GO:0004467">
    <property type="term" value="F:long-chain fatty acid-CoA ligase activity"/>
    <property type="evidence" value="ECO:0007669"/>
    <property type="project" value="TreeGrafter"/>
</dbReference>
<evidence type="ECO:0000259" key="5">
    <source>
        <dbReference type="Pfam" id="PF00501"/>
    </source>
</evidence>
<protein>
    <submittedName>
        <fullName evidence="7">Long-chain-acyl-CoA synthetase</fullName>
    </submittedName>
</protein>
<gene>
    <name evidence="7" type="ORF">GCM10007304_31050</name>
</gene>
<keyword evidence="2" id="KW-0436">Ligase</keyword>
<sequence length="601" mass="65433">MAGSPGEGNRMGAEARHKVGLLEIATTLPRMTTALPSVIRGVPGLLRKPDDKESIGHIFQRVAAKTPNHPFVRFEGDTLTYGQANNLVNRYASVLTDRGVQRGDVVGVLAKNSMRTLLVALAAVKLGATAGMLNFNQRGEVLEHSLGILDSRVLVVDPDCVEALESLDEALPEKVILHADELDEKAASASAENPAATTQIKAKEKAFYIFTSGTTGMPKASLMSHFRWLKSMSGLGSMGVRLRKDDVLYCCLPLYHNNALTVSLSSVLSSGATLAIGKQFSVSNFWKDVRENEATAFTYIGELCRYLLTQDEKPNDKDNTIRLIVGNGLRPEIWKEFTGRFGIERVAEFYGASECNIAFINAFNIDRTAGFCPLPYAVVEYDDETGKAKRDGKGRLRKVSTGDVGLLLSKITDRAPFDGYSDEEATKKKLLQDGFDDGDCWFDTGDLVRQQGFRHVAFVDRLGDTFRWKGENVATTQVEGTLNSHPDVDQAVVFGVDIPNADGKAGMAAVTLRSGKSFDGQSFAAAAYKSLPGYAVPLFIRVVDSLEATSTFKSKKVELRKVGYDTDAEGDLYVLEGKSKGYVPAYDEYVEAVGAGKLPKN</sequence>
<evidence type="ECO:0000313" key="7">
    <source>
        <dbReference type="EMBL" id="GGG14812.1"/>
    </source>
</evidence>
<dbReference type="InterPro" id="IPR020845">
    <property type="entry name" value="AMP-binding_CS"/>
</dbReference>
<dbReference type="InterPro" id="IPR000873">
    <property type="entry name" value="AMP-dep_synth/lig_dom"/>
</dbReference>
<reference evidence="7" key="1">
    <citation type="journal article" date="2014" name="Int. J. Syst. Evol. Microbiol.">
        <title>Complete genome sequence of Corynebacterium casei LMG S-19264T (=DSM 44701T), isolated from a smear-ripened cheese.</title>
        <authorList>
            <consortium name="US DOE Joint Genome Institute (JGI-PGF)"/>
            <person name="Walter F."/>
            <person name="Albersmeier A."/>
            <person name="Kalinowski J."/>
            <person name="Ruckert C."/>
        </authorList>
    </citation>
    <scope>NUCLEOTIDE SEQUENCE</scope>
    <source>
        <strain evidence="7">CCM 7905</strain>
    </source>
</reference>
<keyword evidence="4" id="KW-0067">ATP-binding</keyword>
<evidence type="ECO:0000259" key="6">
    <source>
        <dbReference type="Pfam" id="PF13193"/>
    </source>
</evidence>
<organism evidence="7 8">
    <name type="scientific">Rhodococcoides trifolii</name>
    <dbReference type="NCBI Taxonomy" id="908250"/>
    <lineage>
        <taxon>Bacteria</taxon>
        <taxon>Bacillati</taxon>
        <taxon>Actinomycetota</taxon>
        <taxon>Actinomycetes</taxon>
        <taxon>Mycobacteriales</taxon>
        <taxon>Nocardiaceae</taxon>
        <taxon>Rhodococcoides</taxon>
    </lineage>
</organism>
<dbReference type="Proteomes" id="UP000654257">
    <property type="component" value="Unassembled WGS sequence"/>
</dbReference>
<evidence type="ECO:0000256" key="4">
    <source>
        <dbReference type="ARBA" id="ARBA00022840"/>
    </source>
</evidence>
<feature type="domain" description="AMP-binding enzyme C-terminal" evidence="6">
    <location>
        <begin position="478"/>
        <end position="553"/>
    </location>
</feature>
<keyword evidence="3" id="KW-0547">Nucleotide-binding</keyword>
<dbReference type="InterPro" id="IPR025110">
    <property type="entry name" value="AMP-bd_C"/>
</dbReference>
<dbReference type="GO" id="GO:0005886">
    <property type="term" value="C:plasma membrane"/>
    <property type="evidence" value="ECO:0007669"/>
    <property type="project" value="TreeGrafter"/>
</dbReference>
<name>A0A917LDS4_9NOCA</name>
<evidence type="ECO:0000256" key="1">
    <source>
        <dbReference type="ARBA" id="ARBA00006432"/>
    </source>
</evidence>
<dbReference type="FunFam" id="3.30.300.30:FF:000020">
    <property type="entry name" value="Long-chain fatty acid transporter"/>
    <property type="match status" value="1"/>
</dbReference>
<dbReference type="PANTHER" id="PTHR43107">
    <property type="entry name" value="LONG-CHAIN FATTY ACID TRANSPORT PROTEIN"/>
    <property type="match status" value="1"/>
</dbReference>